<dbReference type="GO" id="GO:0070274">
    <property type="term" value="C:RES complex"/>
    <property type="evidence" value="ECO:0007669"/>
    <property type="project" value="TreeGrafter"/>
</dbReference>
<evidence type="ECO:0000256" key="1">
    <source>
        <dbReference type="ARBA" id="ARBA00011069"/>
    </source>
</evidence>
<feature type="compositionally biased region" description="Basic residues" evidence="3">
    <location>
        <begin position="16"/>
        <end position="26"/>
    </location>
</feature>
<dbReference type="EMBL" id="OX365918">
    <property type="protein sequence ID" value="CAI4061967.1"/>
    <property type="molecule type" value="Genomic_DNA"/>
</dbReference>
<dbReference type="InterPro" id="IPR018609">
    <property type="entry name" value="Bud13"/>
</dbReference>
<feature type="region of interest" description="Disordered" evidence="3">
    <location>
        <begin position="1"/>
        <end position="37"/>
    </location>
</feature>
<organism evidence="4 5">
    <name type="scientific">Saccharomyces uvarum</name>
    <name type="common">Yeast</name>
    <name type="synonym">Saccharomyces bayanus var. uvarum</name>
    <dbReference type="NCBI Taxonomy" id="230603"/>
    <lineage>
        <taxon>Eukaryota</taxon>
        <taxon>Fungi</taxon>
        <taxon>Dikarya</taxon>
        <taxon>Ascomycota</taxon>
        <taxon>Saccharomycotina</taxon>
        <taxon>Saccharomycetes</taxon>
        <taxon>Saccharomycetales</taxon>
        <taxon>Saccharomycetaceae</taxon>
        <taxon>Saccharomyces</taxon>
    </lineage>
</organism>
<sequence length="266" mass="30195">MALHEYLSEAYGPSKPKNKTKKKKKDTKSSVNFNPPSLIVNERLGTLQQGQQNSEATSISKFGKQNNRNVWKNLETNELSCPISHPSAYSVDGGSDKCEEGEIIAQKSLDMIANKPKTRVTIYRDAQGHKIQDNVKPNDFSASRPKTEVDEAAEREQFLKELNMGDVQKLGTKGEKHEKKTNRIVSELAVEDPAMRFTHDDKTSIHLSILGRKLYDKVAPENRFGITPGARWDGVHRSNGFEEKWFAKQNEINEKKIQSYTLQEDY</sequence>
<evidence type="ECO:0000256" key="3">
    <source>
        <dbReference type="SAM" id="MobiDB-lite"/>
    </source>
</evidence>
<dbReference type="GO" id="GO:0003723">
    <property type="term" value="F:RNA binding"/>
    <property type="evidence" value="ECO:0007669"/>
    <property type="project" value="TreeGrafter"/>
</dbReference>
<reference evidence="4" key="1">
    <citation type="submission" date="2022-10" db="EMBL/GenBank/DDBJ databases">
        <authorList>
            <person name="Byrne P K."/>
        </authorList>
    </citation>
    <scope>NUCLEOTIDE SEQUENCE</scope>
    <source>
        <strain evidence="4">CBS7001</strain>
    </source>
</reference>
<dbReference type="GO" id="GO:0005684">
    <property type="term" value="C:U2-type spliceosomal complex"/>
    <property type="evidence" value="ECO:0007669"/>
    <property type="project" value="TreeGrafter"/>
</dbReference>
<name>A0AA35JH66_SACUV</name>
<accession>A0AA35JH66</accession>
<dbReference type="PANTHER" id="PTHR31809:SF0">
    <property type="entry name" value="BUD13 HOMOLOG"/>
    <property type="match status" value="1"/>
</dbReference>
<proteinExistence type="inferred from homology"/>
<protein>
    <recommendedName>
        <fullName evidence="2">Pre-mRNA-splicing factor CWC26</fullName>
    </recommendedName>
</protein>
<dbReference type="PANTHER" id="PTHR31809">
    <property type="entry name" value="BUD13 HOMOLOG"/>
    <property type="match status" value="1"/>
</dbReference>
<gene>
    <name evidence="4" type="primary">SUVC07G0810</name>
    <name evidence="4" type="ORF">SUVC_07G0810</name>
</gene>
<dbReference type="Pfam" id="PF09736">
    <property type="entry name" value="Bud13"/>
    <property type="match status" value="1"/>
</dbReference>
<dbReference type="AlphaFoldDB" id="A0AA35JH66"/>
<evidence type="ECO:0000313" key="5">
    <source>
        <dbReference type="Proteomes" id="UP001162090"/>
    </source>
</evidence>
<dbReference type="Proteomes" id="UP001162090">
    <property type="component" value="Chromosome 7"/>
</dbReference>
<evidence type="ECO:0000313" key="4">
    <source>
        <dbReference type="EMBL" id="CAI4061967.1"/>
    </source>
</evidence>
<comment type="similarity">
    <text evidence="1">Belongs to the CWC26 family.</text>
</comment>
<dbReference type="InterPro" id="IPR051112">
    <property type="entry name" value="CWC26_splicing_factor"/>
</dbReference>
<dbReference type="GO" id="GO:0000398">
    <property type="term" value="P:mRNA splicing, via spliceosome"/>
    <property type="evidence" value="ECO:0007669"/>
    <property type="project" value="TreeGrafter"/>
</dbReference>
<evidence type="ECO:0000256" key="2">
    <source>
        <dbReference type="ARBA" id="ARBA00020644"/>
    </source>
</evidence>